<name>A0A9Q3UN08_9GAMM</name>
<dbReference type="PANTHER" id="PTHR43173:SF22">
    <property type="entry name" value="OS07G0227800 PROTEIN"/>
    <property type="match status" value="1"/>
</dbReference>
<dbReference type="EMBL" id="JAJGNA010000016">
    <property type="protein sequence ID" value="MCC4309415.1"/>
    <property type="molecule type" value="Genomic_DNA"/>
</dbReference>
<proteinExistence type="predicted"/>
<keyword evidence="3" id="KW-1185">Reference proteome</keyword>
<sequence length="455" mass="50703">MTKESTLKAARGDLTREREGLALMRNTARGALRVMETVGVVGRQGMGWLLGDRDELPVRLRRTFESLGATYIKLGQFIASSPSLFPEEYVSEFQKCLDRTPPMPFHYIRDTVERELGQPLSALYEWVDPQPLASASIAQVHAARLHNGAEVVIKVQRPGVRHVLLTDFNFLYFSARVVESLAPGLSRSALSGVIEELQAGMLEECDFQQEARNLEAFNRFLAESANTAVVAPRPVGTHTTARVLTMERFHGVPLTDLEVLRAYTDDPAGTLITALNTWFSSLMLCDFFHADLHAGNLMLLEDGRVGFIDFGMVGRIRRETWAGMMELFEAIGHGDVDGMARAMAMVGMTREEVDVAALARDIGALQERLTDVDASSLVQADRNDREVNQLLTDLVRIGEGHGIRFPREFALLLKQFLYFDRYVQALAPELDMFSDGRVDMFGALDQLPGSDEPLH</sequence>
<dbReference type="AlphaFoldDB" id="A0A9Q3UN08"/>
<feature type="domain" description="ABC1 atypical kinase-like" evidence="1">
    <location>
        <begin position="97"/>
        <end position="341"/>
    </location>
</feature>
<evidence type="ECO:0000259" key="1">
    <source>
        <dbReference type="Pfam" id="PF03109"/>
    </source>
</evidence>
<dbReference type="InterPro" id="IPR004147">
    <property type="entry name" value="ABC1_dom"/>
</dbReference>
<dbReference type="InterPro" id="IPR011009">
    <property type="entry name" value="Kinase-like_dom_sf"/>
</dbReference>
<dbReference type="CDD" id="cd05121">
    <property type="entry name" value="ABC1_ADCK3-like"/>
    <property type="match status" value="1"/>
</dbReference>
<dbReference type="PANTHER" id="PTHR43173">
    <property type="entry name" value="ABC1 FAMILY PROTEIN"/>
    <property type="match status" value="1"/>
</dbReference>
<organism evidence="2 3">
    <name type="scientific">Alloalcanivorax marinus</name>
    <dbReference type="NCBI Taxonomy" id="1177169"/>
    <lineage>
        <taxon>Bacteria</taxon>
        <taxon>Pseudomonadati</taxon>
        <taxon>Pseudomonadota</taxon>
        <taxon>Gammaproteobacteria</taxon>
        <taxon>Oceanospirillales</taxon>
        <taxon>Alcanivoracaceae</taxon>
        <taxon>Alloalcanivorax</taxon>
    </lineage>
</organism>
<dbReference type="Pfam" id="PF03109">
    <property type="entry name" value="ABC1"/>
    <property type="match status" value="1"/>
</dbReference>
<evidence type="ECO:0000313" key="2">
    <source>
        <dbReference type="EMBL" id="MCC4309415.1"/>
    </source>
</evidence>
<comment type="caution">
    <text evidence="2">The sequence shown here is derived from an EMBL/GenBank/DDBJ whole genome shotgun (WGS) entry which is preliminary data.</text>
</comment>
<dbReference type="RefSeq" id="WP_228234256.1">
    <property type="nucleotide sequence ID" value="NZ_JAJGNA010000016.1"/>
</dbReference>
<reference evidence="2" key="1">
    <citation type="submission" date="2021-10" db="EMBL/GenBank/DDBJ databases">
        <title>The diversity and Nitrogen Metabolism of Culturable Nitrate-Utilizing Bacteria Within the Oxygen Minimum Zone of the Changjiang (Yangtze River)Estuary.</title>
        <authorList>
            <person name="Zhang D."/>
            <person name="Zheng J."/>
            <person name="Liu S."/>
            <person name="He W."/>
        </authorList>
    </citation>
    <scope>NUCLEOTIDE SEQUENCE</scope>
    <source>
        <strain evidence="2">FXH-223</strain>
    </source>
</reference>
<dbReference type="Proteomes" id="UP001108027">
    <property type="component" value="Unassembled WGS sequence"/>
</dbReference>
<evidence type="ECO:0000313" key="3">
    <source>
        <dbReference type="Proteomes" id="UP001108027"/>
    </source>
</evidence>
<gene>
    <name evidence="2" type="ORF">LL252_12630</name>
</gene>
<protein>
    <submittedName>
        <fullName evidence="2">Phosphotransferase</fullName>
    </submittedName>
</protein>
<dbReference type="SUPFAM" id="SSF56112">
    <property type="entry name" value="Protein kinase-like (PK-like)"/>
    <property type="match status" value="1"/>
</dbReference>
<accession>A0A9Q3UN08</accession>
<dbReference type="InterPro" id="IPR051130">
    <property type="entry name" value="Mito_struct-func_regulator"/>
</dbReference>